<comment type="subcellular location">
    <subcellularLocation>
        <location evidence="1">Endoplasmic reticulum</location>
    </subcellularLocation>
    <subcellularLocation>
        <location evidence="2">Golgi apparatus membrane</location>
    </subcellularLocation>
</comment>
<feature type="transmembrane region" description="Helical" evidence="8">
    <location>
        <begin position="381"/>
        <end position="401"/>
    </location>
</feature>
<dbReference type="PANTHER" id="PTHR46378">
    <property type="entry name" value="STEROL REGULATORY ELEMENT-BINDING PROTEIN CLEAVAGE-ACTIVATING PROTEIN"/>
    <property type="match status" value="1"/>
</dbReference>
<feature type="transmembrane region" description="Helical" evidence="8">
    <location>
        <begin position="413"/>
        <end position="437"/>
    </location>
</feature>
<evidence type="ECO:0000256" key="5">
    <source>
        <dbReference type="ARBA" id="ARBA00022824"/>
    </source>
</evidence>
<evidence type="ECO:0000259" key="9">
    <source>
        <dbReference type="PROSITE" id="PS50156"/>
    </source>
</evidence>
<evidence type="ECO:0000256" key="4">
    <source>
        <dbReference type="ARBA" id="ARBA00022737"/>
    </source>
</evidence>
<evidence type="ECO:0000256" key="7">
    <source>
        <dbReference type="ARBA" id="ARBA00023136"/>
    </source>
</evidence>
<evidence type="ECO:0000256" key="8">
    <source>
        <dbReference type="SAM" id="Phobius"/>
    </source>
</evidence>
<evidence type="ECO:0000256" key="3">
    <source>
        <dbReference type="ARBA" id="ARBA00022574"/>
    </source>
</evidence>
<feature type="transmembrane region" description="Helical" evidence="8">
    <location>
        <begin position="75"/>
        <end position="95"/>
    </location>
</feature>
<feature type="transmembrane region" description="Helical" evidence="8">
    <location>
        <begin position="483"/>
        <end position="507"/>
    </location>
</feature>
<dbReference type="InterPro" id="IPR000731">
    <property type="entry name" value="SSD"/>
</dbReference>
<dbReference type="InterPro" id="IPR053958">
    <property type="entry name" value="HMGCR/SNAP/NPC1-like_SSD"/>
</dbReference>
<organism evidence="10 11">
    <name type="scientific">Malassezia vespertilionis</name>
    <dbReference type="NCBI Taxonomy" id="2020962"/>
    <lineage>
        <taxon>Eukaryota</taxon>
        <taxon>Fungi</taxon>
        <taxon>Dikarya</taxon>
        <taxon>Basidiomycota</taxon>
        <taxon>Ustilaginomycotina</taxon>
        <taxon>Malasseziomycetes</taxon>
        <taxon>Malasseziales</taxon>
        <taxon>Malasseziaceae</taxon>
        <taxon>Malassezia</taxon>
    </lineage>
</organism>
<dbReference type="GO" id="GO:0045540">
    <property type="term" value="P:regulation of cholesterol biosynthetic process"/>
    <property type="evidence" value="ECO:0007669"/>
    <property type="project" value="TreeGrafter"/>
</dbReference>
<dbReference type="GO" id="GO:0005789">
    <property type="term" value="C:endoplasmic reticulum membrane"/>
    <property type="evidence" value="ECO:0007669"/>
    <property type="project" value="InterPro"/>
</dbReference>
<accession>A0A2N1J7E4</accession>
<dbReference type="InterPro" id="IPR030225">
    <property type="entry name" value="SCAP"/>
</dbReference>
<dbReference type="GO" id="GO:0032936">
    <property type="term" value="C:SREBP-SCAP complex"/>
    <property type="evidence" value="ECO:0007669"/>
    <property type="project" value="TreeGrafter"/>
</dbReference>
<evidence type="ECO:0000313" key="10">
    <source>
        <dbReference type="EMBL" id="PKI82478.1"/>
    </source>
</evidence>
<evidence type="ECO:0000256" key="2">
    <source>
        <dbReference type="ARBA" id="ARBA00004394"/>
    </source>
</evidence>
<name>A0A2N1J7E4_9BASI</name>
<feature type="transmembrane region" description="Helical" evidence="8">
    <location>
        <begin position="443"/>
        <end position="463"/>
    </location>
</feature>
<dbReference type="OrthoDB" id="6510177at2759"/>
<dbReference type="PANTHER" id="PTHR46378:SF1">
    <property type="entry name" value="STEROL REGULATORY ELEMENT-BINDING PROTEIN CLEAVAGE-ACTIVATING PROTEIN"/>
    <property type="match status" value="1"/>
</dbReference>
<dbReference type="GO" id="GO:0032934">
    <property type="term" value="F:sterol binding"/>
    <property type="evidence" value="ECO:0007669"/>
    <property type="project" value="InterPro"/>
</dbReference>
<sequence>MILAAASTGRTYVDIGYDEKKQEQQPQRRLSRALDQFWARVRHLLAYVEVQRHVLFASAFAAHGSWISRHQTRTLLLCNLVIACLFYPAVVMYLLTTSEDAAAAPMTLACMERHRVEPGVVPACVSGAHAPNNIWDAARSSLTDMLGLGGIHRGDQDYPVRDLRFLWDETPSLEVVAPPKKLEHVPYVVMEQVLITTDAVRSGRGSPYGMLEPHALLTAQGIQTALDRMLGEPAENACGLTCVREHDSCLVLSPLDYWHSDADKVSDDCHPAKSYTGSPIRAVVTPPVASQAVNTTIPLLYSTTLASRWPFVPIFSRAEYLVLTYFLTPSSRDDVGGCWQRLVKRAAASVYSAEVTAPTHVAPGTTFLESRPQSQTKRPTLNYGVVAVGYIMLLLFIFRGLVQMRRLHSRFGIAFTGSVQLVLDLVMSLSVCALLGIRLTAVPWSILPFIIVVVGSESMLYMIRTVTNTPLSLTVHARIAYGLSQVAGPITLTALSDIVLLVLLASFVRIPSVSQFCLFAICTLVVDYFMQMTFFATVLSIDMQRLELAEVLLQGTAGTQTSTDAPTAQPALPHDYRPRSAASILMAGARMVWHTRAARSLRFSLVATAVLSTVFFFTSDQAVRYVQKMCAQWLGHAQDVPVLESMADSAYSAFWTAVNPTHEPVVGVRVMPWTLVSLARDGAPRDLAHTPPGPWLEGLFYHRRGATVFLVFLSVVGPIAGTMLIMSVVLRYLRKDADLLESQDEASHAGDAGLAQLLQNVPKRTDFKPLASLDVHIGARVEALHPAPLHTVVSTAHATFTLDLCNTICIERADAPVSLVSYATLRMDAGLAPDGARIAAMDAQLGADGNGVVVFGQVSGRVAAFALPTWTCLLDTVLGPDALAPVQYVSLRNVPNELVTFHRDGRLLAWHGAALAKADEALWTSTPRQDSYAQLLARLPQGVWTGIDVAHANVRGTWLGAVSTKGHLALFRLGASEEARRPKAAEPVASAERLFQVNAPALCRCAALFAEHDAEESSITPPRPHSPMPRRALPWLVAGDQQGCVHLWTQGSGAPTASLALRTPKPDGAVKRVQRLSGSAPLQVLFAATSNRVWFLGAHTEQDAGKGNGARLVLLGSVDNARGTADMVPCALEKEPDWVLGVRRAMYAGAARWEVWRMRVPHFSSVSLAPSARDGGALHVERVALPLEQLISRGVLQRLENALVAPPSRLPLLATRMDAMILLENAGGTCRWALPFGSILVTLDATYSR</sequence>
<keyword evidence="3" id="KW-0853">WD repeat</keyword>
<dbReference type="STRING" id="2020962.A0A2N1J7E4"/>
<feature type="domain" description="SSD" evidence="9">
    <location>
        <begin position="382"/>
        <end position="541"/>
    </location>
</feature>
<feature type="transmembrane region" description="Helical" evidence="8">
    <location>
        <begin position="708"/>
        <end position="733"/>
    </location>
</feature>
<dbReference type="GO" id="GO:0000139">
    <property type="term" value="C:Golgi membrane"/>
    <property type="evidence" value="ECO:0007669"/>
    <property type="project" value="UniProtKB-SubCell"/>
</dbReference>
<dbReference type="Pfam" id="PF12349">
    <property type="entry name" value="Sterol-sensing"/>
    <property type="match status" value="1"/>
</dbReference>
<proteinExistence type="predicted"/>
<keyword evidence="6" id="KW-0333">Golgi apparatus</keyword>
<protein>
    <recommendedName>
        <fullName evidence="9">SSD domain-containing protein</fullName>
    </recommendedName>
</protein>
<feature type="transmembrane region" description="Helical" evidence="8">
    <location>
        <begin position="513"/>
        <end position="539"/>
    </location>
</feature>
<dbReference type="PROSITE" id="PS50156">
    <property type="entry name" value="SSD"/>
    <property type="match status" value="1"/>
</dbReference>
<keyword evidence="8" id="KW-1133">Transmembrane helix</keyword>
<keyword evidence="11" id="KW-1185">Reference proteome</keyword>
<dbReference type="Proteomes" id="UP000232875">
    <property type="component" value="Unassembled WGS sequence"/>
</dbReference>
<keyword evidence="7 8" id="KW-0472">Membrane</keyword>
<dbReference type="AlphaFoldDB" id="A0A2N1J7E4"/>
<reference evidence="10 11" key="1">
    <citation type="submission" date="2017-10" db="EMBL/GenBank/DDBJ databases">
        <title>A novel species of cold-tolerant Malassezia isolated from bats.</title>
        <authorList>
            <person name="Lorch J.M."/>
            <person name="Palmer J.M."/>
            <person name="Vanderwolf K.J."/>
            <person name="Schmidt K.Z."/>
            <person name="Verant M.L."/>
            <person name="Weller T.J."/>
            <person name="Blehert D.S."/>
        </authorList>
    </citation>
    <scope>NUCLEOTIDE SEQUENCE [LARGE SCALE GENOMIC DNA]</scope>
    <source>
        <strain evidence="10 11">NWHC:44797-103</strain>
    </source>
</reference>
<dbReference type="SUPFAM" id="SSF82866">
    <property type="entry name" value="Multidrug efflux transporter AcrB transmembrane domain"/>
    <property type="match status" value="1"/>
</dbReference>
<keyword evidence="4" id="KW-0677">Repeat</keyword>
<dbReference type="GO" id="GO:0032933">
    <property type="term" value="P:SREBP signaling pathway"/>
    <property type="evidence" value="ECO:0007669"/>
    <property type="project" value="InterPro"/>
</dbReference>
<keyword evidence="8" id="KW-0812">Transmembrane</keyword>
<keyword evidence="5" id="KW-0256">Endoplasmic reticulum</keyword>
<evidence type="ECO:0000313" key="11">
    <source>
        <dbReference type="Proteomes" id="UP000232875"/>
    </source>
</evidence>
<evidence type="ECO:0000256" key="1">
    <source>
        <dbReference type="ARBA" id="ARBA00004240"/>
    </source>
</evidence>
<evidence type="ECO:0000256" key="6">
    <source>
        <dbReference type="ARBA" id="ARBA00023034"/>
    </source>
</evidence>
<dbReference type="EMBL" id="KZ454995">
    <property type="protein sequence ID" value="PKI82478.1"/>
    <property type="molecule type" value="Genomic_DNA"/>
</dbReference>
<gene>
    <name evidence="10" type="ORF">MVES_003692</name>
</gene>